<keyword evidence="2" id="KW-1185">Reference proteome</keyword>
<sequence length="64" mass="6671">MVAGDVTEGDGFVLWGTGASASFQRILGRREAIGDDSITAGDICWLCNTSSGDALGERILHEDG</sequence>
<dbReference type="Proteomes" id="UP000317422">
    <property type="component" value="Unassembled WGS sequence"/>
</dbReference>
<protein>
    <submittedName>
        <fullName evidence="1">Uncharacterized protein</fullName>
    </submittedName>
</protein>
<comment type="caution">
    <text evidence="1">The sequence shown here is derived from an EMBL/GenBank/DDBJ whole genome shotgun (WGS) entry which is preliminary data.</text>
</comment>
<gene>
    <name evidence="1" type="ORF">FHX37_2814</name>
</gene>
<dbReference type="AlphaFoldDB" id="A0A543NLX9"/>
<organism evidence="1 2">
    <name type="scientific">Haloactinospora alba</name>
    <dbReference type="NCBI Taxonomy" id="405555"/>
    <lineage>
        <taxon>Bacteria</taxon>
        <taxon>Bacillati</taxon>
        <taxon>Actinomycetota</taxon>
        <taxon>Actinomycetes</taxon>
        <taxon>Streptosporangiales</taxon>
        <taxon>Nocardiopsidaceae</taxon>
        <taxon>Haloactinospora</taxon>
    </lineage>
</organism>
<evidence type="ECO:0000313" key="2">
    <source>
        <dbReference type="Proteomes" id="UP000317422"/>
    </source>
</evidence>
<dbReference type="EMBL" id="VFQC01000001">
    <property type="protein sequence ID" value="TQN32830.1"/>
    <property type="molecule type" value="Genomic_DNA"/>
</dbReference>
<name>A0A543NLX9_9ACTN</name>
<proteinExistence type="predicted"/>
<reference evidence="1 2" key="1">
    <citation type="submission" date="2019-06" db="EMBL/GenBank/DDBJ databases">
        <title>Sequencing the genomes of 1000 actinobacteria strains.</title>
        <authorList>
            <person name="Klenk H.-P."/>
        </authorList>
    </citation>
    <scope>NUCLEOTIDE SEQUENCE [LARGE SCALE GENOMIC DNA]</scope>
    <source>
        <strain evidence="1 2">DSM 45015</strain>
    </source>
</reference>
<evidence type="ECO:0000313" key="1">
    <source>
        <dbReference type="EMBL" id="TQN32830.1"/>
    </source>
</evidence>
<accession>A0A543NLX9</accession>